<keyword evidence="4" id="KW-1185">Reference proteome</keyword>
<evidence type="ECO:0000259" key="2">
    <source>
        <dbReference type="SMART" id="SM00849"/>
    </source>
</evidence>
<protein>
    <submittedName>
        <fullName evidence="3">Glyoxylase, beta-lactamase superfamily II</fullName>
    </submittedName>
</protein>
<dbReference type="InterPro" id="IPR001279">
    <property type="entry name" value="Metallo-B-lactamas"/>
</dbReference>
<dbReference type="GO" id="GO:0070813">
    <property type="term" value="P:hydrogen sulfide metabolic process"/>
    <property type="evidence" value="ECO:0007669"/>
    <property type="project" value="TreeGrafter"/>
</dbReference>
<dbReference type="PANTHER" id="PTHR43084">
    <property type="entry name" value="PERSULFIDE DIOXYGENASE ETHE1"/>
    <property type="match status" value="1"/>
</dbReference>
<dbReference type="GO" id="GO:0050313">
    <property type="term" value="F:sulfur dioxygenase activity"/>
    <property type="evidence" value="ECO:0007669"/>
    <property type="project" value="InterPro"/>
</dbReference>
<evidence type="ECO:0000313" key="4">
    <source>
        <dbReference type="Proteomes" id="UP000183107"/>
    </source>
</evidence>
<dbReference type="GO" id="GO:0046872">
    <property type="term" value="F:metal ion binding"/>
    <property type="evidence" value="ECO:0007669"/>
    <property type="project" value="UniProtKB-KW"/>
</dbReference>
<dbReference type="SUPFAM" id="SSF56281">
    <property type="entry name" value="Metallo-hydrolase/oxidoreductase"/>
    <property type="match status" value="1"/>
</dbReference>
<dbReference type="Pfam" id="PF00753">
    <property type="entry name" value="Lactamase_B"/>
    <property type="match status" value="1"/>
</dbReference>
<sequence>MKPNIEAFFDPYTWTVSYVIYDEPGGSCAIIDPVLDYDSKSGRTRMASADRIIAFISEKRLKTEWILETHAHADHLTSADYLKNKLGGRTAIGKEIPEVQKTFKKIFNLGPDFTPDGGHFDHLFADGETFSIGRMTAMAILTPGHTAADLSYQIDDAIFVGDTLFMPDLGTARADFPGGDARRLFQSIRRLLAYPVETRLFLCHDYAPATRSTRWETTVGEQRAHNIHVQDGIGEDQYVAMRQARDASLDMPNLLLPSIQVNVRAGQMPPPEDNGISYLKIPLNVI</sequence>
<reference evidence="4" key="1">
    <citation type="submission" date="2016-10" db="EMBL/GenBank/DDBJ databases">
        <authorList>
            <person name="Varghese N."/>
        </authorList>
    </citation>
    <scope>NUCLEOTIDE SEQUENCE [LARGE SCALE GENOMIC DNA]</scope>
    <source>
        <strain evidence="4">Nsp8</strain>
    </source>
</reference>
<dbReference type="Proteomes" id="UP000183107">
    <property type="component" value="Unassembled WGS sequence"/>
</dbReference>
<dbReference type="EMBL" id="FOVJ01000001">
    <property type="protein sequence ID" value="SFN38673.1"/>
    <property type="molecule type" value="Genomic_DNA"/>
</dbReference>
<dbReference type="GO" id="GO:0006749">
    <property type="term" value="P:glutathione metabolic process"/>
    <property type="evidence" value="ECO:0007669"/>
    <property type="project" value="InterPro"/>
</dbReference>
<dbReference type="RefSeq" id="WP_074794789.1">
    <property type="nucleotide sequence ID" value="NZ_FOVJ01000001.1"/>
</dbReference>
<accession>A0A1I4YLM0</accession>
<name>A0A1I4YLM0_9PROT</name>
<keyword evidence="1" id="KW-0479">Metal-binding</keyword>
<dbReference type="OrthoDB" id="9784009at2"/>
<dbReference type="PANTHER" id="PTHR43084:SF1">
    <property type="entry name" value="PERSULFIDE DIOXYGENASE ETHE1, MITOCHONDRIAL"/>
    <property type="match status" value="1"/>
</dbReference>
<evidence type="ECO:0000256" key="1">
    <source>
        <dbReference type="ARBA" id="ARBA00022723"/>
    </source>
</evidence>
<feature type="domain" description="Metallo-beta-lactamase" evidence="2">
    <location>
        <begin position="14"/>
        <end position="204"/>
    </location>
</feature>
<evidence type="ECO:0000313" key="3">
    <source>
        <dbReference type="EMBL" id="SFN38673.1"/>
    </source>
</evidence>
<dbReference type="Gene3D" id="3.60.15.10">
    <property type="entry name" value="Ribonuclease Z/Hydroxyacylglutathione hydrolase-like"/>
    <property type="match status" value="1"/>
</dbReference>
<dbReference type="InterPro" id="IPR044528">
    <property type="entry name" value="POD-like_MBL-fold"/>
</dbReference>
<proteinExistence type="predicted"/>
<dbReference type="AlphaFoldDB" id="A0A1I4YLM0"/>
<dbReference type="SMART" id="SM00849">
    <property type="entry name" value="Lactamase_B"/>
    <property type="match status" value="1"/>
</dbReference>
<gene>
    <name evidence="3" type="ORF">SAMN05216386_0753</name>
</gene>
<organism evidence="3 4">
    <name type="scientific">Nitrosospira briensis</name>
    <dbReference type="NCBI Taxonomy" id="35799"/>
    <lineage>
        <taxon>Bacteria</taxon>
        <taxon>Pseudomonadati</taxon>
        <taxon>Pseudomonadota</taxon>
        <taxon>Betaproteobacteria</taxon>
        <taxon>Nitrosomonadales</taxon>
        <taxon>Nitrosomonadaceae</taxon>
        <taxon>Nitrosospira</taxon>
    </lineage>
</organism>
<dbReference type="InterPro" id="IPR036866">
    <property type="entry name" value="RibonucZ/Hydroxyglut_hydro"/>
</dbReference>
<dbReference type="CDD" id="cd07724">
    <property type="entry name" value="POD-like_MBL-fold"/>
    <property type="match status" value="1"/>
</dbReference>
<dbReference type="InterPro" id="IPR051682">
    <property type="entry name" value="Mito_Persulfide_Diox"/>
</dbReference>